<evidence type="ECO:0000313" key="2">
    <source>
        <dbReference type="EMBL" id="ORY03499.1"/>
    </source>
</evidence>
<dbReference type="AlphaFoldDB" id="A0A1Y1YZW6"/>
<proteinExistence type="predicted"/>
<evidence type="ECO:0000313" key="3">
    <source>
        <dbReference type="Proteomes" id="UP000193144"/>
    </source>
</evidence>
<keyword evidence="3" id="KW-1185">Reference proteome</keyword>
<name>A0A1Y1YZW6_9PLEO</name>
<gene>
    <name evidence="2" type="ORF">BCR34DRAFT_573529</name>
</gene>
<protein>
    <submittedName>
        <fullName evidence="2">Uncharacterized protein</fullName>
    </submittedName>
</protein>
<evidence type="ECO:0000256" key="1">
    <source>
        <dbReference type="SAM" id="MobiDB-lite"/>
    </source>
</evidence>
<dbReference type="EMBL" id="MCFA01000146">
    <property type="protein sequence ID" value="ORY03499.1"/>
    <property type="molecule type" value="Genomic_DNA"/>
</dbReference>
<reference evidence="2 3" key="1">
    <citation type="submission" date="2016-07" db="EMBL/GenBank/DDBJ databases">
        <title>Pervasive Adenine N6-methylation of Active Genes in Fungi.</title>
        <authorList>
            <consortium name="DOE Joint Genome Institute"/>
            <person name="Mondo S.J."/>
            <person name="Dannebaum R.O."/>
            <person name="Kuo R.C."/>
            <person name="Labutti K."/>
            <person name="Haridas S."/>
            <person name="Kuo A."/>
            <person name="Salamov A."/>
            <person name="Ahrendt S.R."/>
            <person name="Lipzen A."/>
            <person name="Sullivan W."/>
            <person name="Andreopoulos W.B."/>
            <person name="Clum A."/>
            <person name="Lindquist E."/>
            <person name="Daum C."/>
            <person name="Ramamoorthy G.K."/>
            <person name="Gryganskyi A."/>
            <person name="Culley D."/>
            <person name="Magnuson J.K."/>
            <person name="James T.Y."/>
            <person name="O'Malley M.A."/>
            <person name="Stajich J.E."/>
            <person name="Spatafora J.W."/>
            <person name="Visel A."/>
            <person name="Grigoriev I.V."/>
        </authorList>
    </citation>
    <scope>NUCLEOTIDE SEQUENCE [LARGE SCALE GENOMIC DNA]</scope>
    <source>
        <strain evidence="2 3">CBS 115471</strain>
    </source>
</reference>
<accession>A0A1Y1YZW6</accession>
<sequence>MASAWPDFGAPSAPIMPAPMTRSHVKTRSYVEDDDSVDEAPAPLADLPPVTIPKSLQKNTQPAAKTGKVSIKFKPMVQSPPIAPITGHVTRAQSNATAAAVTAPPPPPPGDPNLDDMQFRMCKFLLHIQELMGWSAEKTLLDVTQADADMLHAQLKAAKEESEESEVLVKMLDLIEKFQELRALHAEYLEMVDEYGLGVEKKEVEDGEN</sequence>
<dbReference type="Proteomes" id="UP000193144">
    <property type="component" value="Unassembled WGS sequence"/>
</dbReference>
<feature type="region of interest" description="Disordered" evidence="1">
    <location>
        <begin position="1"/>
        <end position="66"/>
    </location>
</feature>
<comment type="caution">
    <text evidence="2">The sequence shown here is derived from an EMBL/GenBank/DDBJ whole genome shotgun (WGS) entry which is preliminary data.</text>
</comment>
<feature type="compositionally biased region" description="Low complexity" evidence="1">
    <location>
        <begin position="40"/>
        <end position="49"/>
    </location>
</feature>
<feature type="compositionally biased region" description="Polar residues" evidence="1">
    <location>
        <begin position="54"/>
        <end position="63"/>
    </location>
</feature>
<organism evidence="2 3">
    <name type="scientific">Clohesyomyces aquaticus</name>
    <dbReference type="NCBI Taxonomy" id="1231657"/>
    <lineage>
        <taxon>Eukaryota</taxon>
        <taxon>Fungi</taxon>
        <taxon>Dikarya</taxon>
        <taxon>Ascomycota</taxon>
        <taxon>Pezizomycotina</taxon>
        <taxon>Dothideomycetes</taxon>
        <taxon>Pleosporomycetidae</taxon>
        <taxon>Pleosporales</taxon>
        <taxon>Lindgomycetaceae</taxon>
        <taxon>Clohesyomyces</taxon>
    </lineage>
</organism>